<keyword evidence="7 12" id="KW-0040">ANK repeat</keyword>
<dbReference type="PANTHER" id="PTHR47143">
    <property type="entry name" value="TRANSIENT RECEPTOR POTENTIAL CATION CHANNEL PROTEIN PAINLESS"/>
    <property type="match status" value="1"/>
</dbReference>
<evidence type="ECO:0000256" key="6">
    <source>
        <dbReference type="ARBA" id="ARBA00022989"/>
    </source>
</evidence>
<dbReference type="SUPFAM" id="SSF48403">
    <property type="entry name" value="Ankyrin repeat"/>
    <property type="match status" value="1"/>
</dbReference>
<accession>A0A0L7RHL6</accession>
<dbReference type="InterPro" id="IPR005821">
    <property type="entry name" value="Ion_trans_dom"/>
</dbReference>
<keyword evidence="4 13" id="KW-0812">Transmembrane</keyword>
<dbReference type="InterPro" id="IPR036770">
    <property type="entry name" value="Ankyrin_rpt-contain_sf"/>
</dbReference>
<evidence type="ECO:0000256" key="8">
    <source>
        <dbReference type="ARBA" id="ARBA00023065"/>
    </source>
</evidence>
<dbReference type="OrthoDB" id="7464126at2759"/>
<feature type="transmembrane region" description="Helical" evidence="13">
    <location>
        <begin position="1008"/>
        <end position="1028"/>
    </location>
</feature>
<keyword evidence="5" id="KW-0677">Repeat</keyword>
<keyword evidence="8" id="KW-0406">Ion transport</keyword>
<evidence type="ECO:0000256" key="12">
    <source>
        <dbReference type="PROSITE-ProRule" id="PRU00023"/>
    </source>
</evidence>
<dbReference type="Pfam" id="PF00023">
    <property type="entry name" value="Ank"/>
    <property type="match status" value="2"/>
</dbReference>
<keyword evidence="11" id="KW-0407">Ion channel</keyword>
<dbReference type="PROSITE" id="PS50088">
    <property type="entry name" value="ANK_REPEAT"/>
    <property type="match status" value="6"/>
</dbReference>
<evidence type="ECO:0000256" key="7">
    <source>
        <dbReference type="ARBA" id="ARBA00023043"/>
    </source>
</evidence>
<dbReference type="Pfam" id="PF12796">
    <property type="entry name" value="Ank_2"/>
    <property type="match status" value="2"/>
</dbReference>
<keyword evidence="2" id="KW-0813">Transport</keyword>
<dbReference type="GO" id="GO:0034703">
    <property type="term" value="C:cation channel complex"/>
    <property type="evidence" value="ECO:0007669"/>
    <property type="project" value="UniProtKB-ARBA"/>
</dbReference>
<feature type="domain" description="Ion transport" evidence="14">
    <location>
        <begin position="853"/>
        <end position="1114"/>
    </location>
</feature>
<feature type="transmembrane region" description="Helical" evidence="13">
    <location>
        <begin position="849"/>
        <end position="869"/>
    </location>
</feature>
<evidence type="ECO:0000256" key="1">
    <source>
        <dbReference type="ARBA" id="ARBA00004141"/>
    </source>
</evidence>
<feature type="transmembrane region" description="Helical" evidence="13">
    <location>
        <begin position="971"/>
        <end position="996"/>
    </location>
</feature>
<keyword evidence="9 13" id="KW-0472">Membrane</keyword>
<gene>
    <name evidence="15" type="ORF">WH47_06991</name>
</gene>
<evidence type="ECO:0000256" key="10">
    <source>
        <dbReference type="ARBA" id="ARBA00023180"/>
    </source>
</evidence>
<feature type="repeat" description="ANK" evidence="12">
    <location>
        <begin position="489"/>
        <end position="521"/>
    </location>
</feature>
<feature type="transmembrane region" description="Helical" evidence="13">
    <location>
        <begin position="942"/>
        <end position="959"/>
    </location>
</feature>
<evidence type="ECO:0000256" key="9">
    <source>
        <dbReference type="ARBA" id="ARBA00023136"/>
    </source>
</evidence>
<dbReference type="SMART" id="SM00248">
    <property type="entry name" value="ANK"/>
    <property type="match status" value="9"/>
</dbReference>
<name>A0A0L7RHL6_9HYME</name>
<reference evidence="15 16" key="1">
    <citation type="submission" date="2015-07" db="EMBL/GenBank/DDBJ databases">
        <title>The genome of Habropoda laboriosa.</title>
        <authorList>
            <person name="Pan H."/>
            <person name="Kapheim K."/>
        </authorList>
    </citation>
    <scope>NUCLEOTIDE SEQUENCE [LARGE SCALE GENOMIC DNA]</scope>
    <source>
        <strain evidence="15">0110345459</strain>
    </source>
</reference>
<dbReference type="STRING" id="597456.A0A0L7RHL6"/>
<keyword evidence="10" id="KW-0325">Glycoprotein</keyword>
<evidence type="ECO:0000256" key="11">
    <source>
        <dbReference type="ARBA" id="ARBA00023303"/>
    </source>
</evidence>
<keyword evidence="6 13" id="KW-1133">Transmembrane helix</keyword>
<dbReference type="InterPro" id="IPR002110">
    <property type="entry name" value="Ankyrin_rpt"/>
</dbReference>
<sequence length="1252" mass="141623">MLMFTRFINVRNVINVNNFGAAGSILNVVRHSNVISKPYSTTINSQSDNEIFDDFEKLQNKKINKAMKAYLQRSKDYRTFIEKQILEYDIGKRHLANMMGEDPDKFTQKDVDKAIKYLFPSGLYEKQARPIMKHPDILYDTINTAAFDDCGRPHHFLFYTTKPNYYEVLHKVVESINYLNKIEDHKIHMKLQIYSEQKLILTASTWLTQEEMEKKLQEKLWLPQYEYLITSLERVVDHPVSKHVEPFIMEYRKMLKDVTDSTEIIEPQYDSDNRPFVLVEKCARKSTRGQVKITGNGSGNISINGTDITYFNDMQCREQVIQIDRIIDMQDVTVSTPSTPKRTTVTSLLLTRWLASKSPSRAEPETNWSSDDHTLEYGTPPPIEEPHCYSVCDGESSCTEEINCTLQVNKDVIKNLLVEHMRHIGGRLQLLDDLEANKIDLENRERFVKLYKQHEINALLLYASFLGRVDIVTSLHMCGADLNHSEQGQGLTPLHLCAFSNCLDGVQYLLSNGANIHLRRTHTPFHYAAFGNAFKVAQYFLQLGISQESSCGEETVLHSAARSNALNVLKLLAVHNSTLNHLDSNGYAAIHHVADRGDPACLKALLDAGCDLDLMTKKGDTALHLAAEASCVENVDLLVERGANVHLKNHRDQTALHIASRSHSLECVEILLKKGGCDPNIEDSDGRTPLHLALGRSLLAYDVTEFLITWKANVNKAEKYGYTPLHIAALNELSQCVDILIQHGANLSSRTKGGTSALSIILRKTPTSLNVFKQKLDASITLHQHGSATGEVELRLDFHPLLMHQQQGEIRYLGTFVKEGYKEILEHPLCQAFIHLKWQKIRKYYVGRLVFYLFYVLILTGWVMTALAHNCYNESHGQLDNTQPPLCANTSGINGFLYRHPALLEVEWYALMVLTILEAVRKLTSIPTYLSVRQFFTQAENMVEWCVILSVFATSFIYTGRTYAWQSHVGAFAVLCGWSNLMLMIGQLPIFGAYVAMFTSVQAQVFKLLLAYACLLVGFTASFCVIFPRSKSFSSPHIGLIKVLVMMTGELNFEDLFFPREEDGKSTDSGGTSWILLQVSAQLSFVLFLLFVTIVLMNLLVGIAVHDIKGLQKTAGLAKLVRQTKLICDVETALSPLRAVLTVRPLNPRETRLPRDLLAAAHKVAKDRKNMSGTLCSRKSNSTAYTYLKSEPYSTLHRRSPEEDVFSDDHAMKGELAELKRICERNQQLLQDLVVTLVNNKRDVNKEEDANN</sequence>
<comment type="subcellular location">
    <subcellularLocation>
        <location evidence="1">Membrane</location>
        <topology evidence="1">Multi-pass membrane protein</topology>
    </subcellularLocation>
</comment>
<organism evidence="15 16">
    <name type="scientific">Habropoda laboriosa</name>
    <dbReference type="NCBI Taxonomy" id="597456"/>
    <lineage>
        <taxon>Eukaryota</taxon>
        <taxon>Metazoa</taxon>
        <taxon>Ecdysozoa</taxon>
        <taxon>Arthropoda</taxon>
        <taxon>Hexapoda</taxon>
        <taxon>Insecta</taxon>
        <taxon>Pterygota</taxon>
        <taxon>Neoptera</taxon>
        <taxon>Endopterygota</taxon>
        <taxon>Hymenoptera</taxon>
        <taxon>Apocrita</taxon>
        <taxon>Aculeata</taxon>
        <taxon>Apoidea</taxon>
        <taxon>Anthophila</taxon>
        <taxon>Apidae</taxon>
        <taxon>Habropoda</taxon>
    </lineage>
</organism>
<feature type="repeat" description="ANK" evidence="12">
    <location>
        <begin position="685"/>
        <end position="719"/>
    </location>
</feature>
<evidence type="ECO:0000256" key="3">
    <source>
        <dbReference type="ARBA" id="ARBA00022606"/>
    </source>
</evidence>
<evidence type="ECO:0000256" key="4">
    <source>
        <dbReference type="ARBA" id="ARBA00022692"/>
    </source>
</evidence>
<dbReference type="GO" id="GO:0005216">
    <property type="term" value="F:monoatomic ion channel activity"/>
    <property type="evidence" value="ECO:0007669"/>
    <property type="project" value="InterPro"/>
</dbReference>
<evidence type="ECO:0000259" key="14">
    <source>
        <dbReference type="Pfam" id="PF00520"/>
    </source>
</evidence>
<feature type="repeat" description="ANK" evidence="12">
    <location>
        <begin position="651"/>
        <end position="675"/>
    </location>
</feature>
<dbReference type="EMBL" id="KQ414591">
    <property type="protein sequence ID" value="KOC70293.1"/>
    <property type="molecule type" value="Genomic_DNA"/>
</dbReference>
<keyword evidence="15" id="KW-0675">Receptor</keyword>
<evidence type="ECO:0000313" key="16">
    <source>
        <dbReference type="Proteomes" id="UP000053825"/>
    </source>
</evidence>
<dbReference type="PROSITE" id="PS50297">
    <property type="entry name" value="ANK_REP_REGION"/>
    <property type="match status" value="5"/>
</dbReference>
<feature type="repeat" description="ANK" evidence="12">
    <location>
        <begin position="585"/>
        <end position="617"/>
    </location>
</feature>
<feature type="transmembrane region" description="Helical" evidence="13">
    <location>
        <begin position="1083"/>
        <end position="1105"/>
    </location>
</feature>
<evidence type="ECO:0000256" key="2">
    <source>
        <dbReference type="ARBA" id="ARBA00022448"/>
    </source>
</evidence>
<evidence type="ECO:0000313" key="15">
    <source>
        <dbReference type="EMBL" id="KOC70293.1"/>
    </source>
</evidence>
<dbReference type="AlphaFoldDB" id="A0A0L7RHL6"/>
<feature type="repeat" description="ANK" evidence="12">
    <location>
        <begin position="720"/>
        <end position="752"/>
    </location>
</feature>
<dbReference type="InterPro" id="IPR052076">
    <property type="entry name" value="TRP_cation_channel"/>
</dbReference>
<keyword evidence="3" id="KW-0716">Sensory transduction</keyword>
<evidence type="ECO:0000256" key="13">
    <source>
        <dbReference type="SAM" id="Phobius"/>
    </source>
</evidence>
<keyword evidence="16" id="KW-1185">Reference proteome</keyword>
<dbReference type="Proteomes" id="UP000053825">
    <property type="component" value="Unassembled WGS sequence"/>
</dbReference>
<evidence type="ECO:0000256" key="5">
    <source>
        <dbReference type="ARBA" id="ARBA00022737"/>
    </source>
</evidence>
<feature type="repeat" description="ANK" evidence="12">
    <location>
        <begin position="618"/>
        <end position="650"/>
    </location>
</feature>
<dbReference type="Pfam" id="PF00520">
    <property type="entry name" value="Ion_trans"/>
    <property type="match status" value="1"/>
</dbReference>
<proteinExistence type="predicted"/>
<protein>
    <submittedName>
        <fullName evidence="15">Transient receptor potential channel pyrexia</fullName>
    </submittedName>
</protein>
<dbReference type="PANTHER" id="PTHR47143:SF1">
    <property type="entry name" value="ION_TRANS DOMAIN-CONTAINING PROTEIN"/>
    <property type="match status" value="1"/>
</dbReference>
<dbReference type="Gene3D" id="1.25.40.20">
    <property type="entry name" value="Ankyrin repeat-containing domain"/>
    <property type="match status" value="3"/>
</dbReference>